<dbReference type="AlphaFoldDB" id="A0A238F7M0"/>
<dbReference type="Gene3D" id="4.10.60.10">
    <property type="entry name" value="Zinc finger, CCHC-type"/>
    <property type="match status" value="1"/>
</dbReference>
<keyword evidence="2" id="KW-0863">Zinc-finger</keyword>
<dbReference type="InterPro" id="IPR036875">
    <property type="entry name" value="Znf_CCHC_sf"/>
</dbReference>
<keyword evidence="2" id="KW-0862">Zinc</keyword>
<evidence type="ECO:0000256" key="1">
    <source>
        <dbReference type="ARBA" id="ARBA00022664"/>
    </source>
</evidence>
<dbReference type="GO" id="GO:0003676">
    <property type="term" value="F:nucleic acid binding"/>
    <property type="evidence" value="ECO:0007669"/>
    <property type="project" value="InterPro"/>
</dbReference>
<reference evidence="5" key="1">
    <citation type="submission" date="2016-09" db="EMBL/GenBank/DDBJ databases">
        <authorList>
            <person name="Jeantristanb JTB J.-T."/>
            <person name="Ricardo R."/>
        </authorList>
    </citation>
    <scope>NUCLEOTIDE SEQUENCE [LARGE SCALE GENOMIC DNA]</scope>
</reference>
<dbReference type="SUPFAM" id="SSF57756">
    <property type="entry name" value="Retrovirus zinc finger-like domains"/>
    <property type="match status" value="1"/>
</dbReference>
<dbReference type="OrthoDB" id="8047300at2759"/>
<evidence type="ECO:0000259" key="3">
    <source>
        <dbReference type="PROSITE" id="PS50158"/>
    </source>
</evidence>
<name>A0A238F7M0_9BASI</name>
<sequence length="182" mass="20230">MLKLLSKLWSFRPMPGMVVDFDNWVSELNAIVQEIIDAKTTLNNVMVTHVLAIVHPSLDSFKSAFMDKQRSHRQLPPMDLILDRVHMQLRTTNLTGDQSAMLASACKSRTQHPPTKPCHHCNQKGHWAMDCKSNLTNQADSDGIPTLQHRVGYLAASLLAHGTFGSNVYIVDSGAMAHMVAD</sequence>
<dbReference type="EMBL" id="FMSP01000001">
    <property type="protein sequence ID" value="SCV67086.1"/>
    <property type="molecule type" value="Genomic_DNA"/>
</dbReference>
<keyword evidence="5" id="KW-1185">Reference proteome</keyword>
<evidence type="ECO:0000313" key="5">
    <source>
        <dbReference type="Proteomes" id="UP000198372"/>
    </source>
</evidence>
<dbReference type="GO" id="GO:0006397">
    <property type="term" value="P:mRNA processing"/>
    <property type="evidence" value="ECO:0007669"/>
    <property type="project" value="UniProtKB-KW"/>
</dbReference>
<dbReference type="GO" id="GO:0008270">
    <property type="term" value="F:zinc ion binding"/>
    <property type="evidence" value="ECO:0007669"/>
    <property type="project" value="UniProtKB-KW"/>
</dbReference>
<feature type="domain" description="CCHC-type" evidence="3">
    <location>
        <begin position="118"/>
        <end position="133"/>
    </location>
</feature>
<gene>
    <name evidence="4" type="ORF">BQ2448_5732</name>
</gene>
<keyword evidence="1" id="KW-0507">mRNA processing</keyword>
<keyword evidence="2" id="KW-0479">Metal-binding</keyword>
<proteinExistence type="predicted"/>
<dbReference type="Proteomes" id="UP000198372">
    <property type="component" value="Unassembled WGS sequence"/>
</dbReference>
<organism evidence="4 5">
    <name type="scientific">Microbotryum intermedium</name>
    <dbReference type="NCBI Taxonomy" id="269621"/>
    <lineage>
        <taxon>Eukaryota</taxon>
        <taxon>Fungi</taxon>
        <taxon>Dikarya</taxon>
        <taxon>Basidiomycota</taxon>
        <taxon>Pucciniomycotina</taxon>
        <taxon>Microbotryomycetes</taxon>
        <taxon>Microbotryales</taxon>
        <taxon>Microbotryaceae</taxon>
        <taxon>Microbotryum</taxon>
    </lineage>
</organism>
<accession>A0A238F7M0</accession>
<evidence type="ECO:0000313" key="4">
    <source>
        <dbReference type="EMBL" id="SCV67086.1"/>
    </source>
</evidence>
<protein>
    <submittedName>
        <fullName evidence="4">BQ2448_5732 protein</fullName>
    </submittedName>
</protein>
<evidence type="ECO:0000256" key="2">
    <source>
        <dbReference type="PROSITE-ProRule" id="PRU00047"/>
    </source>
</evidence>
<dbReference type="PROSITE" id="PS50158">
    <property type="entry name" value="ZF_CCHC"/>
    <property type="match status" value="1"/>
</dbReference>
<dbReference type="InterPro" id="IPR001878">
    <property type="entry name" value="Znf_CCHC"/>
</dbReference>